<comment type="caution">
    <text evidence="1">The sequence shown here is derived from an EMBL/GenBank/DDBJ whole genome shotgun (WGS) entry which is preliminary data.</text>
</comment>
<name>A0ABT1U525_9GAMM</name>
<accession>A0ABT1U525</accession>
<proteinExistence type="predicted"/>
<reference evidence="1 2" key="1">
    <citation type="submission" date="2022-07" db="EMBL/GenBank/DDBJ databases">
        <title>Methylomonas rivi sp. nov., Methylomonas rosea sp. nov., Methylomonas aureus sp. nov. and Methylomonas subterranea sp. nov., four novel methanotrophs isolated from a freshwater creek and the deep terrestrial subsurface.</title>
        <authorList>
            <person name="Abin C."/>
            <person name="Sankaranarayanan K."/>
            <person name="Garner C."/>
            <person name="Sindelar R."/>
            <person name="Kotary K."/>
            <person name="Garner R."/>
            <person name="Barclay S."/>
            <person name="Lawson P."/>
            <person name="Krumholz L."/>
        </authorList>
    </citation>
    <scope>NUCLEOTIDE SEQUENCE [LARGE SCALE GENOMIC DNA]</scope>
    <source>
        <strain evidence="1 2">WSC-6</strain>
    </source>
</reference>
<keyword evidence="2" id="KW-1185">Reference proteome</keyword>
<sequence>MIEKGQKILIIFLLIISKSSFGVDIEQGLRNLTRHQAWMSIEIRVPSTGMFIASRAVTEDKRKNATLAFTMSPNNGHCQESMEVIFDVGSALSENQNREGLIEIQVDSSSPLHLPGKIAASAGDHYLFFEVESQNLVKELFKGKELLINVRGIGLADFSLAGFSKAWKNANNTCKGFEY</sequence>
<gene>
    <name evidence="1" type="ORF">NP596_10525</name>
</gene>
<evidence type="ECO:0000313" key="1">
    <source>
        <dbReference type="EMBL" id="MCQ8128892.1"/>
    </source>
</evidence>
<evidence type="ECO:0000313" key="2">
    <source>
        <dbReference type="Proteomes" id="UP001524586"/>
    </source>
</evidence>
<organism evidence="1 2">
    <name type="scientific">Methylomonas rivi</name>
    <dbReference type="NCBI Taxonomy" id="2952226"/>
    <lineage>
        <taxon>Bacteria</taxon>
        <taxon>Pseudomonadati</taxon>
        <taxon>Pseudomonadota</taxon>
        <taxon>Gammaproteobacteria</taxon>
        <taxon>Methylococcales</taxon>
        <taxon>Methylococcaceae</taxon>
        <taxon>Methylomonas</taxon>
    </lineage>
</organism>
<protein>
    <submittedName>
        <fullName evidence="1">Uncharacterized protein</fullName>
    </submittedName>
</protein>
<dbReference type="Proteomes" id="UP001524586">
    <property type="component" value="Unassembled WGS sequence"/>
</dbReference>
<dbReference type="EMBL" id="JANIBK010000046">
    <property type="protein sequence ID" value="MCQ8128892.1"/>
    <property type="molecule type" value="Genomic_DNA"/>
</dbReference>
<dbReference type="RefSeq" id="WP_256615312.1">
    <property type="nucleotide sequence ID" value="NZ_JANIBK010000046.1"/>
</dbReference>